<dbReference type="Pfam" id="PF13561">
    <property type="entry name" value="adh_short_C2"/>
    <property type="match status" value="1"/>
</dbReference>
<proteinExistence type="inferred from homology"/>
<dbReference type="PRINTS" id="PR00080">
    <property type="entry name" value="SDRFAMILY"/>
</dbReference>
<dbReference type="AlphaFoldDB" id="A0A8G2EXK1"/>
<keyword evidence="3" id="KW-1185">Reference proteome</keyword>
<dbReference type="OrthoDB" id="9779623at2"/>
<dbReference type="CDD" id="cd05233">
    <property type="entry name" value="SDR_c"/>
    <property type="match status" value="1"/>
</dbReference>
<name>A0A8G2EXK1_9PROT</name>
<protein>
    <submittedName>
        <fullName evidence="2">NAD(P)-dependent dehydrogenase, short-chain alcohol dehydrogenase family</fullName>
    </submittedName>
</protein>
<comment type="caution">
    <text evidence="2">The sequence shown here is derived from an EMBL/GenBank/DDBJ whole genome shotgun (WGS) entry which is preliminary data.</text>
</comment>
<dbReference type="RefSeq" id="WP_093149033.1">
    <property type="nucleotide sequence ID" value="NZ_FNBW01000003.1"/>
</dbReference>
<sequence>MTETRTVAVTGASRGLGAEIALELARRGLTVGCLSRKGIGPEEEPVPDELAGRMINLACDVNDPESGAAALAALVETTGGLHALVNNAGIHKEGRSESFSPAEFAEVLNTNAVGLFAMCQSAYPHMIASGGGVIVNIGSHYDKIGVKYTAAYCASKAAVGAITRCLGVEWARKGIRVVDVAPGFTLTNLNRSHMDNERFRSFIEKAIPRGTPGEAWEVARFVGSIVADDIPFLNGETFYIDGGQAVAN</sequence>
<dbReference type="Gene3D" id="3.40.50.720">
    <property type="entry name" value="NAD(P)-binding Rossmann-like Domain"/>
    <property type="match status" value="1"/>
</dbReference>
<comment type="similarity">
    <text evidence="1">Belongs to the short-chain dehydrogenases/reductases (SDR) family.</text>
</comment>
<dbReference type="GO" id="GO:0016616">
    <property type="term" value="F:oxidoreductase activity, acting on the CH-OH group of donors, NAD or NADP as acceptor"/>
    <property type="evidence" value="ECO:0007669"/>
    <property type="project" value="TreeGrafter"/>
</dbReference>
<evidence type="ECO:0000313" key="3">
    <source>
        <dbReference type="Proteomes" id="UP000198615"/>
    </source>
</evidence>
<dbReference type="SUPFAM" id="SSF51735">
    <property type="entry name" value="NAD(P)-binding Rossmann-fold domains"/>
    <property type="match status" value="1"/>
</dbReference>
<dbReference type="Proteomes" id="UP000198615">
    <property type="component" value="Unassembled WGS sequence"/>
</dbReference>
<evidence type="ECO:0000256" key="1">
    <source>
        <dbReference type="ARBA" id="ARBA00006484"/>
    </source>
</evidence>
<dbReference type="InterPro" id="IPR036291">
    <property type="entry name" value="NAD(P)-bd_dom_sf"/>
</dbReference>
<accession>A0A8G2EXK1</accession>
<dbReference type="PANTHER" id="PTHR42760">
    <property type="entry name" value="SHORT-CHAIN DEHYDROGENASES/REDUCTASES FAMILY MEMBER"/>
    <property type="match status" value="1"/>
</dbReference>
<reference evidence="2 3" key="1">
    <citation type="submission" date="2016-10" db="EMBL/GenBank/DDBJ databases">
        <authorList>
            <person name="Varghese N."/>
            <person name="Submissions S."/>
        </authorList>
    </citation>
    <scope>NUCLEOTIDE SEQUENCE [LARGE SCALE GENOMIC DNA]</scope>
    <source>
        <strain evidence="2 3">DSM 18839</strain>
    </source>
</reference>
<dbReference type="FunFam" id="3.40.50.720:FF:000084">
    <property type="entry name" value="Short-chain dehydrogenase reductase"/>
    <property type="match status" value="1"/>
</dbReference>
<dbReference type="PROSITE" id="PS00061">
    <property type="entry name" value="ADH_SHORT"/>
    <property type="match status" value="1"/>
</dbReference>
<dbReference type="InterPro" id="IPR020904">
    <property type="entry name" value="Sc_DH/Rdtase_CS"/>
</dbReference>
<dbReference type="PRINTS" id="PR00081">
    <property type="entry name" value="GDHRDH"/>
</dbReference>
<evidence type="ECO:0000313" key="2">
    <source>
        <dbReference type="EMBL" id="SDF42552.1"/>
    </source>
</evidence>
<dbReference type="InterPro" id="IPR002347">
    <property type="entry name" value="SDR_fam"/>
</dbReference>
<organism evidence="2 3">
    <name type="scientific">Thalassobaculum litoreum DSM 18839</name>
    <dbReference type="NCBI Taxonomy" id="1123362"/>
    <lineage>
        <taxon>Bacteria</taxon>
        <taxon>Pseudomonadati</taxon>
        <taxon>Pseudomonadota</taxon>
        <taxon>Alphaproteobacteria</taxon>
        <taxon>Rhodospirillales</taxon>
        <taxon>Thalassobaculaceae</taxon>
        <taxon>Thalassobaculum</taxon>
    </lineage>
</organism>
<dbReference type="EMBL" id="FNBW01000003">
    <property type="protein sequence ID" value="SDF42552.1"/>
    <property type="molecule type" value="Genomic_DNA"/>
</dbReference>
<gene>
    <name evidence="2" type="ORF">SAMN05660686_01291</name>
</gene>